<evidence type="ECO:0000256" key="4">
    <source>
        <dbReference type="ARBA" id="ARBA00008518"/>
    </source>
</evidence>
<feature type="domain" description="B30.2/SPRY" evidence="20">
    <location>
        <begin position="296"/>
        <end position="484"/>
    </location>
</feature>
<keyword evidence="11 16" id="KW-0863">Zinc-finger</keyword>
<dbReference type="EC" id="2.3.2.27" evidence="6"/>
<dbReference type="SMART" id="SM00449">
    <property type="entry name" value="SPRY"/>
    <property type="match status" value="1"/>
</dbReference>
<dbReference type="InterPro" id="IPR013320">
    <property type="entry name" value="ConA-like_dom_sf"/>
</dbReference>
<dbReference type="InterPro" id="IPR020457">
    <property type="entry name" value="Znf_B-box_chordata"/>
</dbReference>
<name>A0ABM1KB20_GEKJA</name>
<dbReference type="SUPFAM" id="SSF57845">
    <property type="entry name" value="B-box zinc-binding domain"/>
    <property type="match status" value="1"/>
</dbReference>
<evidence type="ECO:0000256" key="6">
    <source>
        <dbReference type="ARBA" id="ARBA00012483"/>
    </source>
</evidence>
<dbReference type="InterPro" id="IPR001841">
    <property type="entry name" value="Znf_RING"/>
</dbReference>
<dbReference type="CDD" id="cd12888">
    <property type="entry name" value="SPRY_PRY_TRIM7_like"/>
    <property type="match status" value="1"/>
</dbReference>
<evidence type="ECO:0000256" key="1">
    <source>
        <dbReference type="ARBA" id="ARBA00000900"/>
    </source>
</evidence>
<dbReference type="Pfam" id="PF00643">
    <property type="entry name" value="zf-B_box"/>
    <property type="match status" value="1"/>
</dbReference>
<comment type="subcellular location">
    <subcellularLocation>
        <location evidence="2">Cytoplasm</location>
    </subcellularLocation>
</comment>
<dbReference type="InterPro" id="IPR006574">
    <property type="entry name" value="PRY"/>
</dbReference>
<organism evidence="21 22">
    <name type="scientific">Gekko japonicus</name>
    <name type="common">Schlegel's Japanese gecko</name>
    <dbReference type="NCBI Taxonomy" id="146911"/>
    <lineage>
        <taxon>Eukaryota</taxon>
        <taxon>Metazoa</taxon>
        <taxon>Chordata</taxon>
        <taxon>Craniata</taxon>
        <taxon>Vertebrata</taxon>
        <taxon>Euteleostomi</taxon>
        <taxon>Lepidosauria</taxon>
        <taxon>Squamata</taxon>
        <taxon>Bifurcata</taxon>
        <taxon>Gekkota</taxon>
        <taxon>Gekkonidae</taxon>
        <taxon>Gekkoninae</taxon>
        <taxon>Gekko</taxon>
    </lineage>
</organism>
<gene>
    <name evidence="22" type="primary">LOC107114001</name>
</gene>
<dbReference type="Gene3D" id="3.30.160.60">
    <property type="entry name" value="Classic Zinc Finger"/>
    <property type="match status" value="1"/>
</dbReference>
<dbReference type="InterPro" id="IPR013083">
    <property type="entry name" value="Znf_RING/FYVE/PHD"/>
</dbReference>
<proteinExistence type="inferred from homology"/>
<dbReference type="Gene3D" id="3.30.40.10">
    <property type="entry name" value="Zinc/RING finger domain, C3HC4 (zinc finger)"/>
    <property type="match status" value="1"/>
</dbReference>
<dbReference type="SMART" id="SM00184">
    <property type="entry name" value="RING"/>
    <property type="match status" value="1"/>
</dbReference>
<evidence type="ECO:0000256" key="10">
    <source>
        <dbReference type="ARBA" id="ARBA00022723"/>
    </source>
</evidence>
<evidence type="ECO:0000256" key="7">
    <source>
        <dbReference type="ARBA" id="ARBA00022490"/>
    </source>
</evidence>
<evidence type="ECO:0000313" key="21">
    <source>
        <dbReference type="Proteomes" id="UP000694871"/>
    </source>
</evidence>
<evidence type="ECO:0000256" key="17">
    <source>
        <dbReference type="SAM" id="Coils"/>
    </source>
</evidence>
<evidence type="ECO:0000256" key="5">
    <source>
        <dbReference type="ARBA" id="ARBA00009651"/>
    </source>
</evidence>
<evidence type="ECO:0000259" key="19">
    <source>
        <dbReference type="PROSITE" id="PS50119"/>
    </source>
</evidence>
<dbReference type="Proteomes" id="UP000694871">
    <property type="component" value="Unplaced"/>
</dbReference>
<keyword evidence="9" id="KW-0800">Toxin</keyword>
<evidence type="ECO:0000256" key="2">
    <source>
        <dbReference type="ARBA" id="ARBA00004496"/>
    </source>
</evidence>
<evidence type="ECO:0000259" key="18">
    <source>
        <dbReference type="PROSITE" id="PS50089"/>
    </source>
</evidence>
<keyword evidence="14 17" id="KW-0175">Coiled coil</keyword>
<dbReference type="Pfam" id="PF15227">
    <property type="entry name" value="zf-C3HC4_4"/>
    <property type="match status" value="1"/>
</dbReference>
<reference evidence="22" key="1">
    <citation type="submission" date="2025-08" db="UniProtKB">
        <authorList>
            <consortium name="RefSeq"/>
        </authorList>
    </citation>
    <scope>IDENTIFICATION</scope>
</reference>
<feature type="domain" description="B box-type" evidence="19">
    <location>
        <begin position="97"/>
        <end position="138"/>
    </location>
</feature>
<dbReference type="InterPro" id="IPR050143">
    <property type="entry name" value="TRIM/RBCC"/>
</dbReference>
<evidence type="ECO:0000256" key="9">
    <source>
        <dbReference type="ARBA" id="ARBA00022699"/>
    </source>
</evidence>
<keyword evidence="13" id="KW-0862">Zinc</keyword>
<feature type="coiled-coil region" evidence="17">
    <location>
        <begin position="196"/>
        <end position="245"/>
    </location>
</feature>
<dbReference type="SMART" id="SM00589">
    <property type="entry name" value="PRY"/>
    <property type="match status" value="1"/>
</dbReference>
<keyword evidence="21" id="KW-1185">Reference proteome</keyword>
<keyword evidence="8" id="KW-0808">Transferase</keyword>
<dbReference type="InterPro" id="IPR017907">
    <property type="entry name" value="Znf_RING_CS"/>
</dbReference>
<evidence type="ECO:0000256" key="8">
    <source>
        <dbReference type="ARBA" id="ARBA00022679"/>
    </source>
</evidence>
<evidence type="ECO:0000256" key="12">
    <source>
        <dbReference type="ARBA" id="ARBA00022786"/>
    </source>
</evidence>
<dbReference type="PRINTS" id="PR01407">
    <property type="entry name" value="BUTYPHLNCDUF"/>
</dbReference>
<dbReference type="PRINTS" id="PR01406">
    <property type="entry name" value="BBOXZNFINGER"/>
</dbReference>
<comment type="similarity">
    <text evidence="4">Belongs to the TRIM/RBCC family.</text>
</comment>
<keyword evidence="7" id="KW-0963">Cytoplasm</keyword>
<evidence type="ECO:0000256" key="16">
    <source>
        <dbReference type="PROSITE-ProRule" id="PRU00024"/>
    </source>
</evidence>
<dbReference type="PANTHER" id="PTHR24103">
    <property type="entry name" value="E3 UBIQUITIN-PROTEIN LIGASE TRIM"/>
    <property type="match status" value="1"/>
</dbReference>
<comment type="pathway">
    <text evidence="3">Protein modification; protein ubiquitination.</text>
</comment>
<evidence type="ECO:0000256" key="15">
    <source>
        <dbReference type="ARBA" id="ARBA00034460"/>
    </source>
</evidence>
<comment type="function">
    <text evidence="15">Neurotoxin that produces dose-dependent hypolocomotion and hyperalgesia in mice. May directly act on the central nervous system, as it is 6500-fold more potent when administered intracerebroventricularly than intraperitoneal.</text>
</comment>
<dbReference type="InterPro" id="IPR000315">
    <property type="entry name" value="Znf_B-box"/>
</dbReference>
<protein>
    <recommendedName>
        <fullName evidence="6">RING-type E3 ubiquitin transferase</fullName>
        <ecNumber evidence="6">2.3.2.27</ecNumber>
    </recommendedName>
</protein>
<dbReference type="PROSITE" id="PS50119">
    <property type="entry name" value="ZF_BBOX"/>
    <property type="match status" value="1"/>
</dbReference>
<dbReference type="RefSeq" id="XP_015270907.1">
    <property type="nucleotide sequence ID" value="XM_015415421.1"/>
</dbReference>
<comment type="similarity">
    <text evidence="5">Belongs to the ohanin/vespryn family.</text>
</comment>
<evidence type="ECO:0000256" key="14">
    <source>
        <dbReference type="ARBA" id="ARBA00023054"/>
    </source>
</evidence>
<keyword evidence="10" id="KW-0479">Metal-binding</keyword>
<dbReference type="Gene3D" id="2.60.120.920">
    <property type="match status" value="1"/>
</dbReference>
<dbReference type="GeneID" id="107114001"/>
<dbReference type="PROSITE" id="PS00518">
    <property type="entry name" value="ZF_RING_1"/>
    <property type="match status" value="1"/>
</dbReference>
<dbReference type="InterPro" id="IPR003877">
    <property type="entry name" value="SPRY_dom"/>
</dbReference>
<dbReference type="PROSITE" id="PS50089">
    <property type="entry name" value="ZF_RING_2"/>
    <property type="match status" value="1"/>
</dbReference>
<accession>A0ABM1KB20</accession>
<dbReference type="SUPFAM" id="SSF49899">
    <property type="entry name" value="Concanavalin A-like lectins/glucanases"/>
    <property type="match status" value="1"/>
</dbReference>
<dbReference type="SUPFAM" id="SSF57850">
    <property type="entry name" value="RING/U-box"/>
    <property type="match status" value="1"/>
</dbReference>
<evidence type="ECO:0000256" key="13">
    <source>
        <dbReference type="ARBA" id="ARBA00022833"/>
    </source>
</evidence>
<sequence length="484" mass="54513">MAAVGPVQELCEEATCSNCRAYFKAPVSIAECGHNFCRACLTRSWGESGASPEPACPQCRGRTQEGSLRPNLQLASIVEIAKKLTLQEGNEAVVAAGKGGVCQKHQEPLKLFCKDDQALICVVCDRSKEHRDHETLPLEEASQEYKDHFCNCLEILKKEREGILAYKGDVEKESQDLLRQTKGVKQETVAKFRQLHAFLDEREDLLLARMEEAEKEVAKKRDQRLAELSEAVSSLESLIQEMEEKCQQPAGDLLQDVRSTLQRYEDKVTFDNPVTFPLALKWRIWDVCDINHSLEGLMKPLKDTLDSELHLQKANVTLDPDTAHPILILSEDQKSVRDGEKAQALPSNPERFDQRFIVLGREGFTAGRHFWEVLVGRGEGFLVGVARKSVRRKGGMTFSPEEGIWGAGKWWGRYTAFVKDNDPPLTMSGELKRIRVCLNYTGGRVAFFDADRAALLYEFSGASFPGETLLPFFWVHKKSHLQLC</sequence>
<keyword evidence="12" id="KW-0833">Ubl conjugation pathway</keyword>
<dbReference type="InterPro" id="IPR001870">
    <property type="entry name" value="B30.2/SPRY"/>
</dbReference>
<evidence type="ECO:0000256" key="11">
    <source>
        <dbReference type="ARBA" id="ARBA00022771"/>
    </source>
</evidence>
<dbReference type="Pfam" id="PF13765">
    <property type="entry name" value="PRY"/>
    <property type="match status" value="1"/>
</dbReference>
<evidence type="ECO:0000313" key="22">
    <source>
        <dbReference type="RefSeq" id="XP_015270907.1"/>
    </source>
</evidence>
<evidence type="ECO:0000259" key="20">
    <source>
        <dbReference type="PROSITE" id="PS50188"/>
    </source>
</evidence>
<keyword evidence="9" id="KW-0528">Neurotoxin</keyword>
<comment type="catalytic activity">
    <reaction evidence="1">
        <text>S-ubiquitinyl-[E2 ubiquitin-conjugating enzyme]-L-cysteine + [acceptor protein]-L-lysine = [E2 ubiquitin-conjugating enzyme]-L-cysteine + N(6)-ubiquitinyl-[acceptor protein]-L-lysine.</text>
        <dbReference type="EC" id="2.3.2.27"/>
    </reaction>
</comment>
<dbReference type="InterPro" id="IPR043136">
    <property type="entry name" value="B30.2/SPRY_sf"/>
</dbReference>
<dbReference type="CDD" id="cd19762">
    <property type="entry name" value="Bbox2_TRIM7-like"/>
    <property type="match status" value="1"/>
</dbReference>
<dbReference type="Pfam" id="PF00622">
    <property type="entry name" value="SPRY"/>
    <property type="match status" value="1"/>
</dbReference>
<evidence type="ECO:0000256" key="3">
    <source>
        <dbReference type="ARBA" id="ARBA00004906"/>
    </source>
</evidence>
<feature type="domain" description="RING-type" evidence="18">
    <location>
        <begin position="16"/>
        <end position="60"/>
    </location>
</feature>
<dbReference type="InterPro" id="IPR003879">
    <property type="entry name" value="Butyrophylin_SPRY"/>
</dbReference>
<dbReference type="SMART" id="SM00336">
    <property type="entry name" value="BBOX"/>
    <property type="match status" value="1"/>
</dbReference>
<dbReference type="PROSITE" id="PS50188">
    <property type="entry name" value="B302_SPRY"/>
    <property type="match status" value="1"/>
</dbReference>